<evidence type="ECO:0000259" key="5">
    <source>
        <dbReference type="PROSITE" id="PS51737"/>
    </source>
</evidence>
<dbReference type="PROSITE" id="PS51737">
    <property type="entry name" value="RECOMBINASE_DNA_BIND"/>
    <property type="match status" value="1"/>
</dbReference>
<comment type="caution">
    <text evidence="6">The sequence shown here is derived from an EMBL/GenBank/DDBJ whole genome shotgun (WGS) entry which is preliminary data.</text>
</comment>
<keyword evidence="1" id="KW-0238">DNA-binding</keyword>
<dbReference type="RefSeq" id="WP_184240965.1">
    <property type="nucleotide sequence ID" value="NZ_JACHNA010000001.1"/>
</dbReference>
<keyword evidence="2" id="KW-0233">DNA recombination</keyword>
<evidence type="ECO:0000313" key="6">
    <source>
        <dbReference type="EMBL" id="MBB4734890.1"/>
    </source>
</evidence>
<dbReference type="PANTHER" id="PTHR30461">
    <property type="entry name" value="DNA-INVERTASE FROM LAMBDOID PROPHAGE"/>
    <property type="match status" value="1"/>
</dbReference>
<gene>
    <name evidence="6" type="ORF">HDA30_000398</name>
</gene>
<dbReference type="GO" id="GO:0000150">
    <property type="term" value="F:DNA strand exchange activity"/>
    <property type="evidence" value="ECO:0007669"/>
    <property type="project" value="InterPro"/>
</dbReference>
<feature type="domain" description="Resolvase/invertase-type recombinase catalytic" evidence="4">
    <location>
        <begin position="4"/>
        <end position="150"/>
    </location>
</feature>
<dbReference type="InterPro" id="IPR011109">
    <property type="entry name" value="DNA_bind_recombinase_dom"/>
</dbReference>
<dbReference type="Pfam" id="PF07508">
    <property type="entry name" value="Recombinase"/>
    <property type="match status" value="1"/>
</dbReference>
<evidence type="ECO:0000256" key="1">
    <source>
        <dbReference type="ARBA" id="ARBA00023125"/>
    </source>
</evidence>
<accession>A0A7W7GMK5</accession>
<dbReference type="InterPro" id="IPR036162">
    <property type="entry name" value="Resolvase-like_N_sf"/>
</dbReference>
<dbReference type="Gene3D" id="3.40.50.1390">
    <property type="entry name" value="Resolvase, N-terminal catalytic domain"/>
    <property type="match status" value="1"/>
</dbReference>
<dbReference type="InterPro" id="IPR038109">
    <property type="entry name" value="DNA_bind_recomb_sf"/>
</dbReference>
<dbReference type="GO" id="GO:0003677">
    <property type="term" value="F:DNA binding"/>
    <property type="evidence" value="ECO:0007669"/>
    <property type="project" value="UniProtKB-KW"/>
</dbReference>
<dbReference type="EMBL" id="JACHNA010000001">
    <property type="protein sequence ID" value="MBB4734890.1"/>
    <property type="molecule type" value="Genomic_DNA"/>
</dbReference>
<dbReference type="SMART" id="SM00857">
    <property type="entry name" value="Resolvase"/>
    <property type="match status" value="1"/>
</dbReference>
<dbReference type="Pfam" id="PF00239">
    <property type="entry name" value="Resolvase"/>
    <property type="match status" value="1"/>
</dbReference>
<protein>
    <submittedName>
        <fullName evidence="6">DNA invertase Pin-like site-specific DNA recombinase</fullName>
    </submittedName>
</protein>
<evidence type="ECO:0000313" key="7">
    <source>
        <dbReference type="Proteomes" id="UP000540191"/>
    </source>
</evidence>
<dbReference type="CDD" id="cd00338">
    <property type="entry name" value="Ser_Recombinase"/>
    <property type="match status" value="1"/>
</dbReference>
<dbReference type="InterPro" id="IPR006119">
    <property type="entry name" value="Resolv_N"/>
</dbReference>
<keyword evidence="7" id="KW-1185">Reference proteome</keyword>
<evidence type="ECO:0000256" key="3">
    <source>
        <dbReference type="SAM" id="MobiDB-lite"/>
    </source>
</evidence>
<dbReference type="InterPro" id="IPR050639">
    <property type="entry name" value="SSR_resolvase"/>
</dbReference>
<dbReference type="Proteomes" id="UP000540191">
    <property type="component" value="Unassembled WGS sequence"/>
</dbReference>
<feature type="domain" description="Recombinase" evidence="5">
    <location>
        <begin position="158"/>
        <end position="293"/>
    </location>
</feature>
<sequence>MVPRAVIYARISVTSEESVSIERQLEAARQYAAARGWEVAAVFTDEGISATHNSPEARSGWSALLRYDQPYDFVVVWKIDRVARRITDFWDAVKTLQGRDRALVSIGDNLDMSSTVGQIVAGVLAGFAQMEAEAISSRVAAARRHLLQNGRLPGGTVPYGWRAVPNPDGAGKVLAQDPERIEYVREAADRVRGGATLYSVVQWLDEVEAPLPRASQSRRREGSGWSYTTLERLLRNPVLAGMVSFNPGNSSKMRGSEVLRDENGLPVVDPAVAIMTPSEWRAMVAALDANDTGRAKPHALRAKTSALLSGLVWCGHCEDSEGHPVRMHRGTTQGRESYSCPRCHQTISRIQDYVVEQFLWAKGEHVRWTPVREVYESGAAVLPEIEARLDELDAAIRDAPDRDARRRLQEQQDALLDLRDEKRAEAPRTELRYEDAGFFAEAWAEAEGVEAQRAVLDDALERITVVRGRTGRGLDKSRLTFSWRHPDQVGPLEDPSQEELAAWAED</sequence>
<proteinExistence type="predicted"/>
<dbReference type="PANTHER" id="PTHR30461:SF2">
    <property type="entry name" value="SERINE RECOMBINASE PINE-RELATED"/>
    <property type="match status" value="1"/>
</dbReference>
<evidence type="ECO:0000256" key="2">
    <source>
        <dbReference type="ARBA" id="ARBA00023172"/>
    </source>
</evidence>
<dbReference type="AlphaFoldDB" id="A0A7W7GMK5"/>
<dbReference type="PROSITE" id="PS51736">
    <property type="entry name" value="RECOMBINASES_3"/>
    <property type="match status" value="1"/>
</dbReference>
<dbReference type="SUPFAM" id="SSF53041">
    <property type="entry name" value="Resolvase-like"/>
    <property type="match status" value="1"/>
</dbReference>
<evidence type="ECO:0000259" key="4">
    <source>
        <dbReference type="PROSITE" id="PS51736"/>
    </source>
</evidence>
<organism evidence="6 7">
    <name type="scientific">Micrococcus cohnii</name>
    <dbReference type="NCBI Taxonomy" id="993416"/>
    <lineage>
        <taxon>Bacteria</taxon>
        <taxon>Bacillati</taxon>
        <taxon>Actinomycetota</taxon>
        <taxon>Actinomycetes</taxon>
        <taxon>Micrococcales</taxon>
        <taxon>Micrococcaceae</taxon>
        <taxon>Micrococcus</taxon>
    </lineage>
</organism>
<name>A0A7W7GMK5_9MICC</name>
<feature type="region of interest" description="Disordered" evidence="3">
    <location>
        <begin position="485"/>
        <end position="506"/>
    </location>
</feature>
<dbReference type="Gene3D" id="3.90.1750.20">
    <property type="entry name" value="Putative Large Serine Recombinase, Chain B, Domain 2"/>
    <property type="match status" value="1"/>
</dbReference>
<reference evidence="6 7" key="1">
    <citation type="submission" date="2020-08" db="EMBL/GenBank/DDBJ databases">
        <title>Sequencing the genomes of 1000 actinobacteria strains.</title>
        <authorList>
            <person name="Klenk H.-P."/>
        </authorList>
    </citation>
    <scope>NUCLEOTIDE SEQUENCE [LARGE SCALE GENOMIC DNA]</scope>
    <source>
        <strain evidence="6 7">DSM 23974</strain>
    </source>
</reference>